<reference evidence="2" key="1">
    <citation type="submission" date="2020-04" db="EMBL/GenBank/DDBJ databases">
        <authorList>
            <person name="Alioto T."/>
            <person name="Alioto T."/>
            <person name="Gomez Garrido J."/>
        </authorList>
    </citation>
    <scope>NUCLEOTIDE SEQUENCE</scope>
    <source>
        <strain evidence="2">A484AB</strain>
    </source>
</reference>
<dbReference type="EMBL" id="CACRXK020000795">
    <property type="protein sequence ID" value="CAB3984859.1"/>
    <property type="molecule type" value="Genomic_DNA"/>
</dbReference>
<name>A0A6S7G740_PARCT</name>
<dbReference type="PANTHER" id="PTHR46704:SF9">
    <property type="entry name" value="BHLH DOMAIN-CONTAINING PROTEIN"/>
    <property type="match status" value="1"/>
</dbReference>
<feature type="region of interest" description="Disordered" evidence="1">
    <location>
        <begin position="325"/>
        <end position="369"/>
    </location>
</feature>
<gene>
    <name evidence="2" type="ORF">PACLA_8A022504</name>
</gene>
<keyword evidence="3" id="KW-1185">Reference proteome</keyword>
<dbReference type="Proteomes" id="UP001152795">
    <property type="component" value="Unassembled WGS sequence"/>
</dbReference>
<dbReference type="PANTHER" id="PTHR46704">
    <property type="entry name" value="CXC DOMAIN-CONTAINING PROTEIN-RELATED"/>
    <property type="match status" value="1"/>
</dbReference>
<proteinExistence type="predicted"/>
<feature type="compositionally biased region" description="Acidic residues" evidence="1">
    <location>
        <begin position="332"/>
        <end position="346"/>
    </location>
</feature>
<feature type="region of interest" description="Disordered" evidence="1">
    <location>
        <begin position="113"/>
        <end position="136"/>
    </location>
</feature>
<protein>
    <submittedName>
        <fullName evidence="2">Uncharacterized protein</fullName>
    </submittedName>
</protein>
<evidence type="ECO:0000313" key="3">
    <source>
        <dbReference type="Proteomes" id="UP001152795"/>
    </source>
</evidence>
<evidence type="ECO:0000313" key="2">
    <source>
        <dbReference type="EMBL" id="CAB3984859.1"/>
    </source>
</evidence>
<dbReference type="OrthoDB" id="10025386at2759"/>
<comment type="caution">
    <text evidence="2">The sequence shown here is derived from an EMBL/GenBank/DDBJ whole genome shotgun (WGS) entry which is preliminary data.</text>
</comment>
<dbReference type="AlphaFoldDB" id="A0A6S7G740"/>
<evidence type="ECO:0000256" key="1">
    <source>
        <dbReference type="SAM" id="MobiDB-lite"/>
    </source>
</evidence>
<accession>A0A6S7G740</accession>
<feature type="compositionally biased region" description="Basic and acidic residues" evidence="1">
    <location>
        <begin position="347"/>
        <end position="363"/>
    </location>
</feature>
<organism evidence="2 3">
    <name type="scientific">Paramuricea clavata</name>
    <name type="common">Red gorgonian</name>
    <name type="synonym">Violescent sea-whip</name>
    <dbReference type="NCBI Taxonomy" id="317549"/>
    <lineage>
        <taxon>Eukaryota</taxon>
        <taxon>Metazoa</taxon>
        <taxon>Cnidaria</taxon>
        <taxon>Anthozoa</taxon>
        <taxon>Octocorallia</taxon>
        <taxon>Malacalcyonacea</taxon>
        <taxon>Plexauridae</taxon>
        <taxon>Paramuricea</taxon>
    </lineage>
</organism>
<sequence>MESTSSAGSDDSHRVCVIHFEGKDGELRELTSETVNRILERRKEWLSLPSSYKAFTEVPKKSFEFIHETDDLNPENIAKTYCFHPACYRSFTDKSKLDRAKTTLTNAADRKRVADDNTQTNCPRPEKVTRTTRQSFPTRSSNVLPEICLICKRHGPIYITDKATKKRVKHELSLAQTVTAGRLEKAALLRNDESILIHIRGRDYVAIEGRYHKRCYQTYTTCLLRERKIIGPTLYDKAFDKFCLEIIEKRIIKNKEVLLLGNLLKRFTSCVQEIEMVDVPYKASRLRKRIQTRYPYLVFHRSKTMNKGTLVYDDSLTAGDVADDMTTIQSDSDTEEDEGDDYDNDGENDHSKLGEDGEHDDKGTTPPMPNCSLQILLTVAMEIRKLLNECKGVDSDWPPTLMT</sequence>